<accession>A0A0R2C8H6</accession>
<evidence type="ECO:0000313" key="2">
    <source>
        <dbReference type="Proteomes" id="UP000051576"/>
    </source>
</evidence>
<dbReference type="Proteomes" id="UP000051576">
    <property type="component" value="Unassembled WGS sequence"/>
</dbReference>
<dbReference type="AlphaFoldDB" id="A0A0R2C8H6"/>
<comment type="caution">
    <text evidence="1">The sequence shown here is derived from an EMBL/GenBank/DDBJ whole genome shotgun (WGS) entry which is preliminary data.</text>
</comment>
<dbReference type="EMBL" id="AYYX01000111">
    <property type="protein sequence ID" value="KRM83907.1"/>
    <property type="molecule type" value="Genomic_DNA"/>
</dbReference>
<reference evidence="1 2" key="1">
    <citation type="journal article" date="2015" name="Genome Announc.">
        <title>Expanding the biotechnology potential of lactobacilli through comparative genomics of 213 strains and associated genera.</title>
        <authorList>
            <person name="Sun Z."/>
            <person name="Harris H.M."/>
            <person name="McCann A."/>
            <person name="Guo C."/>
            <person name="Argimon S."/>
            <person name="Zhang W."/>
            <person name="Yang X."/>
            <person name="Jeffery I.B."/>
            <person name="Cooney J.C."/>
            <person name="Kagawa T.F."/>
            <person name="Liu W."/>
            <person name="Song Y."/>
            <person name="Salvetti E."/>
            <person name="Wrobel A."/>
            <person name="Rasinkangas P."/>
            <person name="Parkhill J."/>
            <person name="Rea M.C."/>
            <person name="O'Sullivan O."/>
            <person name="Ritari J."/>
            <person name="Douillard F.P."/>
            <person name="Paul Ross R."/>
            <person name="Yang R."/>
            <person name="Briner A.E."/>
            <person name="Felis G.E."/>
            <person name="de Vos W.M."/>
            <person name="Barrangou R."/>
            <person name="Klaenhammer T.R."/>
            <person name="Caufield P.W."/>
            <person name="Cui Y."/>
            <person name="Zhang H."/>
            <person name="O'Toole P.W."/>
        </authorList>
    </citation>
    <scope>NUCLEOTIDE SEQUENCE [LARGE SCALE GENOMIC DNA]</scope>
    <source>
        <strain evidence="1 2">DSM 20605</strain>
    </source>
</reference>
<evidence type="ECO:0000313" key="1">
    <source>
        <dbReference type="EMBL" id="KRM83907.1"/>
    </source>
</evidence>
<dbReference type="STRING" id="1133569.FD21_GL000222"/>
<name>A0A0R2C8H6_9LACO</name>
<proteinExistence type="predicted"/>
<gene>
    <name evidence="1" type="ORF">FD21_GL000222</name>
</gene>
<dbReference type="PATRIC" id="fig|1133569.4.peg.231"/>
<keyword evidence="2" id="KW-1185">Reference proteome</keyword>
<organism evidence="1 2">
    <name type="scientific">Liquorilactobacillus vini DSM 20605</name>
    <dbReference type="NCBI Taxonomy" id="1133569"/>
    <lineage>
        <taxon>Bacteria</taxon>
        <taxon>Bacillati</taxon>
        <taxon>Bacillota</taxon>
        <taxon>Bacilli</taxon>
        <taxon>Lactobacillales</taxon>
        <taxon>Lactobacillaceae</taxon>
        <taxon>Liquorilactobacillus</taxon>
    </lineage>
</organism>
<sequence length="354" mass="42013">MFFLKKINRIYIICPYVKTGGPRSLHQLCNSLTKLGYDAGIVYGFKGVLLKKDRPLFSNFCGKVFTKIDDEPFNMVITSESDTVWHLIFKNVKKVIWWLSLDYYYQQNLWFACNMWIKNKGRNRLLIPFLFAKKKLELLNSKQDRRYIRNKKEFDEVFHLYNCEYVRQFLLKKKVSKERMAYLCGPITFDDILDAKKVIYNKKDIVCYNPAKMNNKLFDEVKKSVLKKSANIKFIKIEKMSHSKVAEYLLSSKLYVDFGFFPGPERMPREAVLYFNNLIVSDKGSAHNEIDYPIPQSNKINLSKKNIEFISKTIVKNLSEYKTKWSQFKKFQNKVLNQKEIFDLNIINFLENIK</sequence>
<protein>
    <submittedName>
        <fullName evidence="1">Uncharacterized protein</fullName>
    </submittedName>
</protein>